<dbReference type="GO" id="GO:0003700">
    <property type="term" value="F:DNA-binding transcription factor activity"/>
    <property type="evidence" value="ECO:0007669"/>
    <property type="project" value="TreeGrafter"/>
</dbReference>
<dbReference type="Proteomes" id="UP000231451">
    <property type="component" value="Unassembled WGS sequence"/>
</dbReference>
<dbReference type="SUPFAM" id="SSF47413">
    <property type="entry name" value="lambda repressor-like DNA-binding domains"/>
    <property type="match status" value="1"/>
</dbReference>
<evidence type="ECO:0000259" key="4">
    <source>
        <dbReference type="PROSITE" id="PS50932"/>
    </source>
</evidence>
<evidence type="ECO:0000256" key="2">
    <source>
        <dbReference type="ARBA" id="ARBA00023125"/>
    </source>
</evidence>
<dbReference type="InterPro" id="IPR010982">
    <property type="entry name" value="Lambda_DNA-bd_dom_sf"/>
</dbReference>
<name>A0A2M9HF84_9BIFI</name>
<feature type="domain" description="HTH lacI-type" evidence="4">
    <location>
        <begin position="15"/>
        <end position="69"/>
    </location>
</feature>
<dbReference type="Pfam" id="PF00356">
    <property type="entry name" value="LacI"/>
    <property type="match status" value="1"/>
</dbReference>
<protein>
    <submittedName>
        <fullName evidence="5">LacI family transcriptional regulator</fullName>
    </submittedName>
</protein>
<dbReference type="RefSeq" id="WP_100512872.1">
    <property type="nucleotide sequence ID" value="NZ_JAFEJQ010000002.1"/>
</dbReference>
<comment type="caution">
    <text evidence="5">The sequence shown here is derived from an EMBL/GenBank/DDBJ whole genome shotgun (WGS) entry which is preliminary data.</text>
</comment>
<evidence type="ECO:0000313" key="6">
    <source>
        <dbReference type="Proteomes" id="UP000231451"/>
    </source>
</evidence>
<organism evidence="5 6">
    <name type="scientific">Bifidobacterium simiarum</name>
    <dbReference type="NCBI Taxonomy" id="2045441"/>
    <lineage>
        <taxon>Bacteria</taxon>
        <taxon>Bacillati</taxon>
        <taxon>Actinomycetota</taxon>
        <taxon>Actinomycetes</taxon>
        <taxon>Bifidobacteriales</taxon>
        <taxon>Bifidobacteriaceae</taxon>
        <taxon>Bifidobacterium</taxon>
    </lineage>
</organism>
<dbReference type="Gene3D" id="1.10.260.40">
    <property type="entry name" value="lambda repressor-like DNA-binding domains"/>
    <property type="match status" value="1"/>
</dbReference>
<evidence type="ECO:0000256" key="3">
    <source>
        <dbReference type="ARBA" id="ARBA00023163"/>
    </source>
</evidence>
<dbReference type="Pfam" id="PF13377">
    <property type="entry name" value="Peripla_BP_3"/>
    <property type="match status" value="1"/>
</dbReference>
<sequence>MAKESEHGEPAKRKITLSDIARQVNVSTATVSKVLNGRPGVSEETRSTIEMLLERSGYLKSNASQPPTKLIELVVRHLDNIWLLDLLRGAEEASRQHGISIVITKVEDEDELADSWMSEVLERRPMGVIILFAVPSPSVSKRLASRGIPCVFLDPWGNPSNDTLSIRADNWSGSLFATRHLIELGHRRIGIITGPDTAMCSASRFDGYRAALTEAGIPVDDSLIRKGIYQVDSGREQALSLLAGRSSNQPTAIVAGNDLQAMGVYDAARLCGLRIPEDLSVVGFDDIQTASYMGPALTTVRQPLEDMAASAVRMILDRREGHQVQETMIFPTSLVIRDSTSKPRD</sequence>
<keyword evidence="1" id="KW-0805">Transcription regulation</keyword>
<dbReference type="PROSITE" id="PS00356">
    <property type="entry name" value="HTH_LACI_1"/>
    <property type="match status" value="1"/>
</dbReference>
<dbReference type="OrthoDB" id="3227375at2"/>
<evidence type="ECO:0000256" key="1">
    <source>
        <dbReference type="ARBA" id="ARBA00023015"/>
    </source>
</evidence>
<keyword evidence="2" id="KW-0238">DNA-binding</keyword>
<dbReference type="PANTHER" id="PTHR30146:SF153">
    <property type="entry name" value="LACTOSE OPERON REPRESSOR"/>
    <property type="match status" value="1"/>
</dbReference>
<proteinExistence type="predicted"/>
<gene>
    <name evidence="5" type="ORF">CSQ87_05480</name>
</gene>
<dbReference type="InterPro" id="IPR046335">
    <property type="entry name" value="LacI/GalR-like_sensor"/>
</dbReference>
<accession>A0A2M9HF84</accession>
<evidence type="ECO:0000313" key="5">
    <source>
        <dbReference type="EMBL" id="PJM75456.1"/>
    </source>
</evidence>
<dbReference type="PANTHER" id="PTHR30146">
    <property type="entry name" value="LACI-RELATED TRANSCRIPTIONAL REPRESSOR"/>
    <property type="match status" value="1"/>
</dbReference>
<dbReference type="AlphaFoldDB" id="A0A2M9HF84"/>
<keyword evidence="6" id="KW-1185">Reference proteome</keyword>
<dbReference type="EMBL" id="PEBK01000004">
    <property type="protein sequence ID" value="PJM75456.1"/>
    <property type="molecule type" value="Genomic_DNA"/>
</dbReference>
<dbReference type="InterPro" id="IPR000843">
    <property type="entry name" value="HTH_LacI"/>
</dbReference>
<dbReference type="SUPFAM" id="SSF53822">
    <property type="entry name" value="Periplasmic binding protein-like I"/>
    <property type="match status" value="1"/>
</dbReference>
<dbReference type="SMART" id="SM00354">
    <property type="entry name" value="HTH_LACI"/>
    <property type="match status" value="1"/>
</dbReference>
<dbReference type="GO" id="GO:0000976">
    <property type="term" value="F:transcription cis-regulatory region binding"/>
    <property type="evidence" value="ECO:0007669"/>
    <property type="project" value="TreeGrafter"/>
</dbReference>
<reference evidence="5 6" key="1">
    <citation type="submission" date="2017-10" db="EMBL/GenBank/DDBJ databases">
        <title>Draft genome sequences of strains TRE 1, TRE 9, TRE H and TRI 7, isolated from tamarins, belonging to four potential novel Bifidobacterium species.</title>
        <authorList>
            <person name="Mattarelli P."/>
            <person name="Modesto M."/>
            <person name="Puglisi E."/>
            <person name="Morelli L."/>
            <person name="Spezio C."/>
            <person name="Bonetti A."/>
            <person name="Sandri C."/>
        </authorList>
    </citation>
    <scope>NUCLEOTIDE SEQUENCE [LARGE SCALE GENOMIC DNA]</scope>
    <source>
        <strain evidence="6">TRI7</strain>
    </source>
</reference>
<dbReference type="CDD" id="cd01392">
    <property type="entry name" value="HTH_LacI"/>
    <property type="match status" value="1"/>
</dbReference>
<dbReference type="InterPro" id="IPR028082">
    <property type="entry name" value="Peripla_BP_I"/>
</dbReference>
<dbReference type="PROSITE" id="PS50044">
    <property type="entry name" value="SIGMA54_3"/>
    <property type="match status" value="1"/>
</dbReference>
<dbReference type="PROSITE" id="PS50932">
    <property type="entry name" value="HTH_LACI_2"/>
    <property type="match status" value="1"/>
</dbReference>
<dbReference type="Gene3D" id="3.40.50.2300">
    <property type="match status" value="2"/>
</dbReference>
<keyword evidence="3" id="KW-0804">Transcription</keyword>